<dbReference type="PANTHER" id="PTHR14239">
    <property type="entry name" value="DUDULIN-RELATED"/>
    <property type="match status" value="1"/>
</dbReference>
<gene>
    <name evidence="3" type="ordered locus">AM1_1326</name>
</gene>
<feature type="domain" description="Pyrroline-5-carboxylate reductase catalytic N-terminal" evidence="2">
    <location>
        <begin position="2"/>
        <end position="96"/>
    </location>
</feature>
<accession>B0C5C0</accession>
<dbReference type="InterPro" id="IPR028939">
    <property type="entry name" value="P5C_Rdtase_cat_N"/>
</dbReference>
<dbReference type="Proteomes" id="UP000000268">
    <property type="component" value="Chromosome"/>
</dbReference>
<proteinExistence type="predicted"/>
<dbReference type="KEGG" id="amr:AM1_1326"/>
<reference evidence="3 4" key="1">
    <citation type="journal article" date="2008" name="Proc. Natl. Acad. Sci. U.S.A.">
        <title>Niche adaptation and genome expansion in the chlorophyll d-producing cyanobacterium Acaryochloris marina.</title>
        <authorList>
            <person name="Swingley W.D."/>
            <person name="Chen M."/>
            <person name="Cheung P.C."/>
            <person name="Conrad A.L."/>
            <person name="Dejesa L.C."/>
            <person name="Hao J."/>
            <person name="Honchak B.M."/>
            <person name="Karbach L.E."/>
            <person name="Kurdoglu A."/>
            <person name="Lahiri S."/>
            <person name="Mastrian S.D."/>
            <person name="Miyashita H."/>
            <person name="Page L."/>
            <person name="Ramakrishna P."/>
            <person name="Satoh S."/>
            <person name="Sattley W.M."/>
            <person name="Shimada Y."/>
            <person name="Taylor H.L."/>
            <person name="Tomo T."/>
            <person name="Tsuchiya T."/>
            <person name="Wang Z.T."/>
            <person name="Raymond J."/>
            <person name="Mimuro M."/>
            <person name="Blankenship R.E."/>
            <person name="Touchman J.W."/>
        </authorList>
    </citation>
    <scope>NUCLEOTIDE SEQUENCE [LARGE SCALE GENOMIC DNA]</scope>
    <source>
        <strain evidence="4">MBIC 11017</strain>
    </source>
</reference>
<dbReference type="AlphaFoldDB" id="B0C5C0"/>
<evidence type="ECO:0000256" key="1">
    <source>
        <dbReference type="ARBA" id="ARBA00023002"/>
    </source>
</evidence>
<name>B0C5C0_ACAM1</name>
<dbReference type="HOGENOM" id="CLU_076368_2_1_3"/>
<dbReference type="OrthoDB" id="9786864at2"/>
<dbReference type="STRING" id="329726.AM1_1326"/>
<dbReference type="PANTHER" id="PTHR14239:SF10">
    <property type="entry name" value="REDUCTASE"/>
    <property type="match status" value="1"/>
</dbReference>
<protein>
    <submittedName>
        <fullName evidence="3">NADP oxidoreductase coenzyme F420-dependent protein</fullName>
    </submittedName>
</protein>
<dbReference type="Gene3D" id="3.40.50.720">
    <property type="entry name" value="NAD(P)-binding Rossmann-like Domain"/>
    <property type="match status" value="1"/>
</dbReference>
<dbReference type="Pfam" id="PF03807">
    <property type="entry name" value="F420_oxidored"/>
    <property type="match status" value="1"/>
</dbReference>
<dbReference type="InterPro" id="IPR036291">
    <property type="entry name" value="NAD(P)-bd_dom_sf"/>
</dbReference>
<keyword evidence="1" id="KW-0560">Oxidoreductase</keyword>
<dbReference type="SUPFAM" id="SSF51735">
    <property type="entry name" value="NAD(P)-binding Rossmann-fold domains"/>
    <property type="match status" value="1"/>
</dbReference>
<keyword evidence="4" id="KW-1185">Reference proteome</keyword>
<organism evidence="3 4">
    <name type="scientific">Acaryochloris marina (strain MBIC 11017)</name>
    <dbReference type="NCBI Taxonomy" id="329726"/>
    <lineage>
        <taxon>Bacteria</taxon>
        <taxon>Bacillati</taxon>
        <taxon>Cyanobacteriota</taxon>
        <taxon>Cyanophyceae</taxon>
        <taxon>Acaryochloridales</taxon>
        <taxon>Acaryochloridaceae</taxon>
        <taxon>Acaryochloris</taxon>
    </lineage>
</organism>
<dbReference type="eggNOG" id="COG2085">
    <property type="taxonomic scope" value="Bacteria"/>
</dbReference>
<sequence>MKVGILGAGRMTKALASKWIAAGHDICIAGRTLDKAKALAHELGDQATFGTFEDAISYGNTLLIAIRHEGVISTLEQAGARSGSFQGKIVIDCSNPVEIETFTLVGNEQNSMAERIQETANGATVVKAFNLCEAQVWEMEPPLFDGRKLVVPYCTDTDEAGAIGSRLIKDVGCQPMLLGKLHYARHLEAMAAIVISRLFGGVDPHSVFNWITPNPE</sequence>
<evidence type="ECO:0000313" key="3">
    <source>
        <dbReference type="EMBL" id="ABW26360.1"/>
    </source>
</evidence>
<dbReference type="InterPro" id="IPR051267">
    <property type="entry name" value="STEAP_metalloreductase"/>
</dbReference>
<dbReference type="RefSeq" id="WP_012161896.1">
    <property type="nucleotide sequence ID" value="NC_009925.1"/>
</dbReference>
<evidence type="ECO:0000313" key="4">
    <source>
        <dbReference type="Proteomes" id="UP000000268"/>
    </source>
</evidence>
<dbReference type="GO" id="GO:0016491">
    <property type="term" value="F:oxidoreductase activity"/>
    <property type="evidence" value="ECO:0007669"/>
    <property type="project" value="UniProtKB-KW"/>
</dbReference>
<evidence type="ECO:0000259" key="2">
    <source>
        <dbReference type="Pfam" id="PF03807"/>
    </source>
</evidence>
<dbReference type="EMBL" id="CP000828">
    <property type="protein sequence ID" value="ABW26360.1"/>
    <property type="molecule type" value="Genomic_DNA"/>
</dbReference>